<evidence type="ECO:0000313" key="1">
    <source>
        <dbReference type="EMBL" id="SMC74845.1"/>
    </source>
</evidence>
<gene>
    <name evidence="1" type="ORF">SAMN04488524_2536</name>
</gene>
<evidence type="ECO:0000313" key="2">
    <source>
        <dbReference type="Proteomes" id="UP000192756"/>
    </source>
</evidence>
<organism evidence="1 2">
    <name type="scientific">Pedobacter africanus</name>
    <dbReference type="NCBI Taxonomy" id="151894"/>
    <lineage>
        <taxon>Bacteria</taxon>
        <taxon>Pseudomonadati</taxon>
        <taxon>Bacteroidota</taxon>
        <taxon>Sphingobacteriia</taxon>
        <taxon>Sphingobacteriales</taxon>
        <taxon>Sphingobacteriaceae</taxon>
        <taxon>Pedobacter</taxon>
    </lineage>
</organism>
<sequence>MKQKEEYLVELEFIKSWNTTVLDFMSTKIPELKDFSEITKQSLSSYSGKVNKNVLLGFRSSYRDINEMAKNLSPLDYEELNKLLLAKFHLDFTDIDQRINSKIASVVLLGRIDNEEEYKMIEDKVNELCQNKEKNPTIDALNTLLLSYEQSSYNK</sequence>
<accession>A0A1W2BPF8</accession>
<dbReference type="EMBL" id="FWXT01000001">
    <property type="protein sequence ID" value="SMC74845.1"/>
    <property type="molecule type" value="Genomic_DNA"/>
</dbReference>
<dbReference type="AlphaFoldDB" id="A0A1W2BPF8"/>
<dbReference type="RefSeq" id="WP_084239040.1">
    <property type="nucleotide sequence ID" value="NZ_FWXT01000001.1"/>
</dbReference>
<name>A0A1W2BPF8_9SPHI</name>
<keyword evidence="2" id="KW-1185">Reference proteome</keyword>
<reference evidence="2" key="1">
    <citation type="submission" date="2017-04" db="EMBL/GenBank/DDBJ databases">
        <authorList>
            <person name="Varghese N."/>
            <person name="Submissions S."/>
        </authorList>
    </citation>
    <scope>NUCLEOTIDE SEQUENCE [LARGE SCALE GENOMIC DNA]</scope>
    <source>
        <strain evidence="2">DSM 12126</strain>
    </source>
</reference>
<dbReference type="STRING" id="151894.SAMN04488524_2536"/>
<protein>
    <submittedName>
        <fullName evidence="1">Uncharacterized protein</fullName>
    </submittedName>
</protein>
<dbReference type="Proteomes" id="UP000192756">
    <property type="component" value="Unassembled WGS sequence"/>
</dbReference>
<proteinExistence type="predicted"/>